<reference evidence="1" key="1">
    <citation type="submission" date="2018-05" db="EMBL/GenBank/DDBJ databases">
        <authorList>
            <person name="Lanie J.A."/>
            <person name="Ng W.-L."/>
            <person name="Kazmierczak K.M."/>
            <person name="Andrzejewski T.M."/>
            <person name="Davidsen T.M."/>
            <person name="Wayne K.J."/>
            <person name="Tettelin H."/>
            <person name="Glass J.I."/>
            <person name="Rusch D."/>
            <person name="Podicherti R."/>
            <person name="Tsui H.-C.T."/>
            <person name="Winkler M.E."/>
        </authorList>
    </citation>
    <scope>NUCLEOTIDE SEQUENCE</scope>
</reference>
<evidence type="ECO:0000313" key="1">
    <source>
        <dbReference type="EMBL" id="SVA52714.1"/>
    </source>
</evidence>
<dbReference type="EMBL" id="UINC01012016">
    <property type="protein sequence ID" value="SVA52714.1"/>
    <property type="molecule type" value="Genomic_DNA"/>
</dbReference>
<feature type="non-terminal residue" evidence="1">
    <location>
        <position position="1"/>
    </location>
</feature>
<name>A0A381WJN4_9ZZZZ</name>
<sequence>VKALVFGVEPEPGNEQESGAGRLTRNLATTPMGLRKILTYTFPLDEWRSARSPAREAVAP</sequence>
<accession>A0A381WJN4</accession>
<gene>
    <name evidence="1" type="ORF">METZ01_LOCUS105568</name>
</gene>
<proteinExistence type="predicted"/>
<dbReference type="AlphaFoldDB" id="A0A381WJN4"/>
<organism evidence="1">
    <name type="scientific">marine metagenome</name>
    <dbReference type="NCBI Taxonomy" id="408172"/>
    <lineage>
        <taxon>unclassified sequences</taxon>
        <taxon>metagenomes</taxon>
        <taxon>ecological metagenomes</taxon>
    </lineage>
</organism>
<protein>
    <submittedName>
        <fullName evidence="1">Uncharacterized protein</fullName>
    </submittedName>
</protein>